<dbReference type="AlphaFoldDB" id="A0A1I0VB62"/>
<accession>A0A1I0VB62</accession>
<dbReference type="GO" id="GO:0005524">
    <property type="term" value="F:ATP binding"/>
    <property type="evidence" value="ECO:0007669"/>
    <property type="project" value="UniProtKB-KW"/>
</dbReference>
<dbReference type="SMART" id="SM00382">
    <property type="entry name" value="AAA"/>
    <property type="match status" value="1"/>
</dbReference>
<dbReference type="InterPro" id="IPR003593">
    <property type="entry name" value="AAA+_ATPase"/>
</dbReference>
<dbReference type="PANTHER" id="PTHR42794">
    <property type="entry name" value="HEMIN IMPORT ATP-BINDING PROTEIN HMUV"/>
    <property type="match status" value="1"/>
</dbReference>
<dbReference type="GO" id="GO:0016887">
    <property type="term" value="F:ATP hydrolysis activity"/>
    <property type="evidence" value="ECO:0007669"/>
    <property type="project" value="InterPro"/>
</dbReference>
<evidence type="ECO:0000256" key="3">
    <source>
        <dbReference type="SAM" id="MobiDB-lite"/>
    </source>
</evidence>
<evidence type="ECO:0000259" key="4">
    <source>
        <dbReference type="PROSITE" id="PS50893"/>
    </source>
</evidence>
<name>A0A1I0VB62_9CELL</name>
<keyword evidence="6" id="KW-1185">Reference proteome</keyword>
<dbReference type="Gene3D" id="3.40.50.300">
    <property type="entry name" value="P-loop containing nucleotide triphosphate hydrolases"/>
    <property type="match status" value="1"/>
</dbReference>
<dbReference type="InterPro" id="IPR003439">
    <property type="entry name" value="ABC_transporter-like_ATP-bd"/>
</dbReference>
<dbReference type="STRING" id="988821.SAMN05421867_101286"/>
<dbReference type="PROSITE" id="PS50893">
    <property type="entry name" value="ABC_TRANSPORTER_2"/>
    <property type="match status" value="1"/>
</dbReference>
<evidence type="ECO:0000256" key="1">
    <source>
        <dbReference type="ARBA" id="ARBA00022741"/>
    </source>
</evidence>
<evidence type="ECO:0000313" key="6">
    <source>
        <dbReference type="Proteomes" id="UP000199012"/>
    </source>
</evidence>
<evidence type="ECO:0000256" key="2">
    <source>
        <dbReference type="ARBA" id="ARBA00022840"/>
    </source>
</evidence>
<evidence type="ECO:0000313" key="5">
    <source>
        <dbReference type="EMBL" id="SFA73488.1"/>
    </source>
</evidence>
<dbReference type="CDD" id="cd03214">
    <property type="entry name" value="ABC_Iron-Siderophores_B12_Hemin"/>
    <property type="match status" value="1"/>
</dbReference>
<dbReference type="SUPFAM" id="SSF52540">
    <property type="entry name" value="P-loop containing nucleoside triphosphate hydrolases"/>
    <property type="match status" value="1"/>
</dbReference>
<sequence length="298" mass="30879">MGLTDGPALRVEGLHLAGVGARLGGRWVLDGVDATPPPGRLTGLLGPNGAGKSTLLRLLAGLRAPDAGAVLVDVLDERTADGPSAERHDVARLPRRRRARAVALLEQESTSAVPFTVTEVVALGRIPHRGASDATRDAAVVAASLAAVDAGHLADRPWSALSGGERQRVHIARALAQEPTLLLLDEPTNHLDVSAQLTTLALVRDRGTTAVAALHDLNLAAAWCDHVLVLSEGRLVAAGPPAQVLTPELVEAVWGVRCEVLVHPRTGRPVIAFDGPAPGTGGPSSAPASRQQPAEVLR</sequence>
<organism evidence="5 6">
    <name type="scientific">Cellulomonas marina</name>
    <dbReference type="NCBI Taxonomy" id="988821"/>
    <lineage>
        <taxon>Bacteria</taxon>
        <taxon>Bacillati</taxon>
        <taxon>Actinomycetota</taxon>
        <taxon>Actinomycetes</taxon>
        <taxon>Micrococcales</taxon>
        <taxon>Cellulomonadaceae</taxon>
        <taxon>Cellulomonas</taxon>
    </lineage>
</organism>
<feature type="region of interest" description="Disordered" evidence="3">
    <location>
        <begin position="272"/>
        <end position="298"/>
    </location>
</feature>
<gene>
    <name evidence="5" type="ORF">SAMN05421867_101286</name>
</gene>
<keyword evidence="2 5" id="KW-0067">ATP-binding</keyword>
<dbReference type="Proteomes" id="UP000199012">
    <property type="component" value="Unassembled WGS sequence"/>
</dbReference>
<dbReference type="PANTHER" id="PTHR42794:SF2">
    <property type="entry name" value="ABC TRANSPORTER ATP-BINDING PROTEIN"/>
    <property type="match status" value="1"/>
</dbReference>
<dbReference type="InterPro" id="IPR027417">
    <property type="entry name" value="P-loop_NTPase"/>
</dbReference>
<dbReference type="EMBL" id="FOKA01000001">
    <property type="protein sequence ID" value="SFA73488.1"/>
    <property type="molecule type" value="Genomic_DNA"/>
</dbReference>
<keyword evidence="1" id="KW-0547">Nucleotide-binding</keyword>
<proteinExistence type="predicted"/>
<reference evidence="5 6" key="1">
    <citation type="submission" date="2016-10" db="EMBL/GenBank/DDBJ databases">
        <authorList>
            <person name="de Groot N.N."/>
        </authorList>
    </citation>
    <scope>NUCLEOTIDE SEQUENCE [LARGE SCALE GENOMIC DNA]</scope>
    <source>
        <strain evidence="5 6">CGMCC 4.6945</strain>
    </source>
</reference>
<dbReference type="RefSeq" id="WP_090030025.1">
    <property type="nucleotide sequence ID" value="NZ_BONM01000013.1"/>
</dbReference>
<protein>
    <submittedName>
        <fullName evidence="5">Iron complex transport system ATP-binding protein</fullName>
    </submittedName>
</protein>
<dbReference type="Pfam" id="PF00005">
    <property type="entry name" value="ABC_tran"/>
    <property type="match status" value="1"/>
</dbReference>
<feature type="domain" description="ABC transporter" evidence="4">
    <location>
        <begin position="9"/>
        <end position="257"/>
    </location>
</feature>
<dbReference type="OrthoDB" id="5296765at2"/>